<dbReference type="InterPro" id="IPR006062">
    <property type="entry name" value="His_biosynth"/>
</dbReference>
<dbReference type="InterPro" id="IPR013785">
    <property type="entry name" value="Aldolase_TIM"/>
</dbReference>
<dbReference type="PANTHER" id="PTHR43090:SF2">
    <property type="entry name" value="1-(5-PHOSPHORIBOSYL)-5-[(5-PHOSPHORIBOSYLAMINO)METHYLIDENEAMINO] IMIDAZOLE-4-CARBOXAMIDE ISOMERASE"/>
    <property type="match status" value="1"/>
</dbReference>
<comment type="pathway">
    <text evidence="3 9 11">Amino-acid biosynthesis; L-histidine biosynthesis; L-histidine from 5-phospho-alpha-D-ribose 1-diphosphate: step 4/9.</text>
</comment>
<dbReference type="NCBIfam" id="NF010112">
    <property type="entry name" value="PRK13585.1"/>
    <property type="match status" value="1"/>
</dbReference>
<dbReference type="SUPFAM" id="SSF51366">
    <property type="entry name" value="Ribulose-phoshate binding barrel"/>
    <property type="match status" value="1"/>
</dbReference>
<dbReference type="InterPro" id="IPR011060">
    <property type="entry name" value="RibuloseP-bd_barrel"/>
</dbReference>
<comment type="similarity">
    <text evidence="4 9 10">Belongs to the HisA/HisF family.</text>
</comment>
<dbReference type="GO" id="GO:0005737">
    <property type="term" value="C:cytoplasm"/>
    <property type="evidence" value="ECO:0007669"/>
    <property type="project" value="UniProtKB-SubCell"/>
</dbReference>
<proteinExistence type="inferred from homology"/>
<comment type="subcellular location">
    <subcellularLocation>
        <location evidence="2 9 11">Cytoplasm</location>
    </subcellularLocation>
</comment>
<evidence type="ECO:0000256" key="2">
    <source>
        <dbReference type="ARBA" id="ARBA00004496"/>
    </source>
</evidence>
<keyword evidence="7 9" id="KW-0368">Histidine biosynthesis</keyword>
<evidence type="ECO:0000256" key="9">
    <source>
        <dbReference type="HAMAP-Rule" id="MF_01014"/>
    </source>
</evidence>
<dbReference type="EMBL" id="PFMR01000076">
    <property type="protein sequence ID" value="PIZ17873.1"/>
    <property type="molecule type" value="Genomic_DNA"/>
</dbReference>
<evidence type="ECO:0000256" key="11">
    <source>
        <dbReference type="RuleBase" id="RU003658"/>
    </source>
</evidence>
<dbReference type="UniPathway" id="UPA00031">
    <property type="reaction ID" value="UER00009"/>
</dbReference>
<evidence type="ECO:0000256" key="8">
    <source>
        <dbReference type="ARBA" id="ARBA00023235"/>
    </source>
</evidence>
<dbReference type="HAMAP" id="MF_01014">
    <property type="entry name" value="HisA"/>
    <property type="match status" value="1"/>
</dbReference>
<evidence type="ECO:0000256" key="5">
    <source>
        <dbReference type="ARBA" id="ARBA00022490"/>
    </source>
</evidence>
<organism evidence="12 13">
    <name type="scientific">Candidatus Desantisbacteria bacterium CG_4_10_14_0_8_um_filter_48_22</name>
    <dbReference type="NCBI Taxonomy" id="1974543"/>
    <lineage>
        <taxon>Bacteria</taxon>
        <taxon>Candidatus Desantisiibacteriota</taxon>
    </lineage>
</organism>
<evidence type="ECO:0000313" key="13">
    <source>
        <dbReference type="Proteomes" id="UP000229307"/>
    </source>
</evidence>
<sequence length="246" mass="27266">MLLIPAIDLRRGKCVRLIQGKVEKETVFSQEPLSIARLWQHCGAKCIHIIDLDGALTGTPRNLDIIYKIVKRVDVPVQLGGGLRSVDIIDEVLDRGVERVIIGTMSMEMDFVETVVKKFKDKIIVGIDTIGGWVAIKGWKETSSKRPIIMAKSLEKMGVKRFLYTNVKRDGTLKGPNLDTIRTIVRSLKVPVLASGGISCLEDIEKLRKLEEYGLEGVVVGKALYTGAVDLKEGIKIAEGKEDKKE</sequence>
<keyword evidence="5 9" id="KW-0963">Cytoplasm</keyword>
<gene>
    <name evidence="9 12" type="primary">hisA</name>
    <name evidence="12" type="ORF">COY52_02365</name>
</gene>
<keyword evidence="8 9" id="KW-0413">Isomerase</keyword>
<feature type="active site" description="Proton acceptor" evidence="9">
    <location>
        <position position="8"/>
    </location>
</feature>
<dbReference type="FunFam" id="3.20.20.70:FF:000009">
    <property type="entry name" value="1-(5-phosphoribosyl)-5-[(5-phosphoribosylamino)methylideneamino] imidazole-4-carboxamide isomerase"/>
    <property type="match status" value="1"/>
</dbReference>
<evidence type="ECO:0000256" key="6">
    <source>
        <dbReference type="ARBA" id="ARBA00022605"/>
    </source>
</evidence>
<feature type="active site" description="Proton donor" evidence="9">
    <location>
        <position position="128"/>
    </location>
</feature>
<dbReference type="Gene3D" id="3.20.20.70">
    <property type="entry name" value="Aldolase class I"/>
    <property type="match status" value="1"/>
</dbReference>
<protein>
    <recommendedName>
        <fullName evidence="9 11">1-(5-phosphoribosyl)-5-[(5-phosphoribosylamino)methylideneamino] imidazole-4-carboxamide isomerase</fullName>
        <ecNumber evidence="9 11">5.3.1.16</ecNumber>
    </recommendedName>
    <alternativeName>
        <fullName evidence="9">Phosphoribosylformimino-5-aminoimidazole carboxamide ribotide isomerase</fullName>
    </alternativeName>
</protein>
<reference evidence="13" key="1">
    <citation type="submission" date="2017-09" db="EMBL/GenBank/DDBJ databases">
        <title>Depth-based differentiation of microbial function through sediment-hosted aquifers and enrichment of novel symbionts in the deep terrestrial subsurface.</title>
        <authorList>
            <person name="Probst A.J."/>
            <person name="Ladd B."/>
            <person name="Jarett J.K."/>
            <person name="Geller-Mcgrath D.E."/>
            <person name="Sieber C.M.K."/>
            <person name="Emerson J.B."/>
            <person name="Anantharaman K."/>
            <person name="Thomas B.C."/>
            <person name="Malmstrom R."/>
            <person name="Stieglmeier M."/>
            <person name="Klingl A."/>
            <person name="Woyke T."/>
            <person name="Ryan C.M."/>
            <person name="Banfield J.F."/>
        </authorList>
    </citation>
    <scope>NUCLEOTIDE SEQUENCE [LARGE SCALE GENOMIC DNA]</scope>
</reference>
<dbReference type="EC" id="5.3.1.16" evidence="9 11"/>
<dbReference type="PANTHER" id="PTHR43090">
    <property type="entry name" value="1-(5-PHOSPHORIBOSYL)-5-[(5-PHOSPHORIBOSYLAMINO)METHYLIDENEAMINO] IMIDAZOLE-4-CARBOXAMIDE ISOMERASE"/>
    <property type="match status" value="1"/>
</dbReference>
<evidence type="ECO:0000256" key="10">
    <source>
        <dbReference type="RuleBase" id="RU003657"/>
    </source>
</evidence>
<dbReference type="CDD" id="cd04732">
    <property type="entry name" value="HisA"/>
    <property type="match status" value="1"/>
</dbReference>
<evidence type="ECO:0000313" key="12">
    <source>
        <dbReference type="EMBL" id="PIZ17873.1"/>
    </source>
</evidence>
<evidence type="ECO:0000256" key="1">
    <source>
        <dbReference type="ARBA" id="ARBA00000901"/>
    </source>
</evidence>
<comment type="caution">
    <text evidence="12">The sequence shown here is derived from an EMBL/GenBank/DDBJ whole genome shotgun (WGS) entry which is preliminary data.</text>
</comment>
<dbReference type="InterPro" id="IPR044524">
    <property type="entry name" value="Isoase_HisA-like"/>
</dbReference>
<dbReference type="Proteomes" id="UP000229307">
    <property type="component" value="Unassembled WGS sequence"/>
</dbReference>
<name>A0A2M7SEY6_9BACT</name>
<evidence type="ECO:0000256" key="3">
    <source>
        <dbReference type="ARBA" id="ARBA00005133"/>
    </source>
</evidence>
<evidence type="ECO:0000256" key="4">
    <source>
        <dbReference type="ARBA" id="ARBA00009667"/>
    </source>
</evidence>
<evidence type="ECO:0000256" key="7">
    <source>
        <dbReference type="ARBA" id="ARBA00023102"/>
    </source>
</evidence>
<dbReference type="Pfam" id="PF00977">
    <property type="entry name" value="His_biosynth"/>
    <property type="match status" value="1"/>
</dbReference>
<dbReference type="GO" id="GO:0003949">
    <property type="term" value="F:1-(5-phosphoribosyl)-5-[(5-phosphoribosylamino)methylideneamino]imidazole-4-carboxamide isomerase activity"/>
    <property type="evidence" value="ECO:0007669"/>
    <property type="project" value="UniProtKB-UniRule"/>
</dbReference>
<accession>A0A2M7SEY6</accession>
<comment type="catalytic activity">
    <reaction evidence="1 9 11">
        <text>1-(5-phospho-beta-D-ribosyl)-5-[(5-phospho-beta-D-ribosylamino)methylideneamino]imidazole-4-carboxamide = 5-[(5-phospho-1-deoxy-D-ribulos-1-ylimino)methylamino]-1-(5-phospho-beta-D-ribosyl)imidazole-4-carboxamide</text>
        <dbReference type="Rhea" id="RHEA:15469"/>
        <dbReference type="ChEBI" id="CHEBI:58435"/>
        <dbReference type="ChEBI" id="CHEBI:58525"/>
        <dbReference type="EC" id="5.3.1.16"/>
    </reaction>
</comment>
<dbReference type="GO" id="GO:0000105">
    <property type="term" value="P:L-histidine biosynthetic process"/>
    <property type="evidence" value="ECO:0007669"/>
    <property type="project" value="UniProtKB-UniRule"/>
</dbReference>
<dbReference type="NCBIfam" id="TIGR00007">
    <property type="entry name" value="1-(5-phosphoribosyl)-5-[(5-phosphoribosylamino)methylideneamino]imidazole-4-carboxamide isomerase"/>
    <property type="match status" value="1"/>
</dbReference>
<dbReference type="InterPro" id="IPR023016">
    <property type="entry name" value="HisA/PriA"/>
</dbReference>
<dbReference type="AlphaFoldDB" id="A0A2M7SEY6"/>
<keyword evidence="6 9" id="KW-0028">Amino-acid biosynthesis</keyword>
<dbReference type="GO" id="GO:0000162">
    <property type="term" value="P:L-tryptophan biosynthetic process"/>
    <property type="evidence" value="ECO:0007669"/>
    <property type="project" value="TreeGrafter"/>
</dbReference>
<dbReference type="InterPro" id="IPR006063">
    <property type="entry name" value="HisA_bact_arch"/>
</dbReference>